<organism evidence="1 2">
    <name type="scientific">Boeremia exigua</name>
    <dbReference type="NCBI Taxonomy" id="749465"/>
    <lineage>
        <taxon>Eukaryota</taxon>
        <taxon>Fungi</taxon>
        <taxon>Dikarya</taxon>
        <taxon>Ascomycota</taxon>
        <taxon>Pezizomycotina</taxon>
        <taxon>Dothideomycetes</taxon>
        <taxon>Pleosporomycetidae</taxon>
        <taxon>Pleosporales</taxon>
        <taxon>Pleosporineae</taxon>
        <taxon>Didymellaceae</taxon>
        <taxon>Boeremia</taxon>
    </lineage>
</organism>
<evidence type="ECO:0000313" key="2">
    <source>
        <dbReference type="Proteomes" id="UP001153331"/>
    </source>
</evidence>
<proteinExistence type="predicted"/>
<sequence length="166" mass="17326">MGPLRLALSTESILSVAAQDSTNASLAQVAGNALHLHLQGGLPLPGAFPRGSAAAVRCCDRSRLPLVSCRPPVQAQHPAARNKPAIQATPVPGEGAIPLREATPTAGMRALARSVSGSSDALRSRLGLCFWKSARNWPVAASQVLLAALLSRQSAAKLFQFIKHNV</sequence>
<dbReference type="EMBL" id="JAPHNI010000277">
    <property type="protein sequence ID" value="KAJ8113081.1"/>
    <property type="molecule type" value="Genomic_DNA"/>
</dbReference>
<dbReference type="Proteomes" id="UP001153331">
    <property type="component" value="Unassembled WGS sequence"/>
</dbReference>
<keyword evidence="2" id="KW-1185">Reference proteome</keyword>
<comment type="caution">
    <text evidence="1">The sequence shown here is derived from an EMBL/GenBank/DDBJ whole genome shotgun (WGS) entry which is preliminary data.</text>
</comment>
<evidence type="ECO:0000313" key="1">
    <source>
        <dbReference type="EMBL" id="KAJ8113081.1"/>
    </source>
</evidence>
<reference evidence="1" key="1">
    <citation type="submission" date="2022-11" db="EMBL/GenBank/DDBJ databases">
        <title>Genome Sequence of Boeremia exigua.</title>
        <authorList>
            <person name="Buettner E."/>
        </authorList>
    </citation>
    <scope>NUCLEOTIDE SEQUENCE</scope>
    <source>
        <strain evidence="1">CU02</strain>
    </source>
</reference>
<accession>A0ACC2ID27</accession>
<name>A0ACC2ID27_9PLEO</name>
<protein>
    <submittedName>
        <fullName evidence="1">Uncharacterized protein</fullName>
    </submittedName>
</protein>
<gene>
    <name evidence="1" type="ORF">OPT61_g4717</name>
</gene>